<evidence type="ECO:0000256" key="1">
    <source>
        <dbReference type="ARBA" id="ARBA00004651"/>
    </source>
</evidence>
<evidence type="ECO:0000256" key="2">
    <source>
        <dbReference type="ARBA" id="ARBA00009843"/>
    </source>
</evidence>
<dbReference type="AlphaFoldDB" id="A0A1G8L4N3"/>
<proteinExistence type="inferred from homology"/>
<dbReference type="InterPro" id="IPR000802">
    <property type="entry name" value="Arsenical_pump_ArsB"/>
</dbReference>
<feature type="transmembrane region" description="Helical" evidence="8">
    <location>
        <begin position="320"/>
        <end position="341"/>
    </location>
</feature>
<gene>
    <name evidence="10" type="ORF">SAMN05660652_03557</name>
</gene>
<feature type="transmembrane region" description="Helical" evidence="8">
    <location>
        <begin position="187"/>
        <end position="210"/>
    </location>
</feature>
<keyword evidence="3" id="KW-0813">Transport</keyword>
<keyword evidence="4" id="KW-1003">Cell membrane</keyword>
<reference evidence="10 11" key="1">
    <citation type="submission" date="2016-10" db="EMBL/GenBank/DDBJ databases">
        <authorList>
            <person name="de Groot N.N."/>
        </authorList>
    </citation>
    <scope>NUCLEOTIDE SEQUENCE [LARGE SCALE GENOMIC DNA]</scope>
    <source>
        <strain evidence="10 11">DSM 5885</strain>
    </source>
</reference>
<evidence type="ECO:0000256" key="7">
    <source>
        <dbReference type="ARBA" id="ARBA00023136"/>
    </source>
</evidence>
<sequence length="416" mass="44749">MSVFSSIEGLLRNAAGWTAIAVFLATYAFIAVGKLPGYHLDRAGAALLGACLMVWLGVMTLDEAIAAIDFDTIALLLGMMIVVANLRLSGFFHWVNDWVVQRARHPLALLATIVVLSGVLSAFLVNDTICVVMTPLVLELTLRLRRNPVPYLLAVALASNVGSVATITGNPQNMIVGSLSRMSYGDFAMALAPVALIGLGLTVLLLAVFYRQEFLTREPFAPSPARPARYLPPVILKSLIVLVAMVLLFLFGQPVSKVAILGGAFLLFTRRIKAYKVYREIDWPLLVMFAGLFVVVAAFERVAVTPGVIAAVARQHLDHVGVLTLLTAGLSNLVSNVPAVLMLKPFVVSLPDPERAWRVVAMASTLAGNFTLVGSVANLIVAQRAQSAGVPIGFWVYFRVGAPLTVLTLLFGVFWV</sequence>
<dbReference type="CDD" id="cd01117">
    <property type="entry name" value="YbiR_permease"/>
    <property type="match status" value="1"/>
</dbReference>
<dbReference type="InterPro" id="IPR004680">
    <property type="entry name" value="Cit_transptr-like_dom"/>
</dbReference>
<evidence type="ECO:0000313" key="11">
    <source>
        <dbReference type="Proteomes" id="UP000198607"/>
    </source>
</evidence>
<dbReference type="PRINTS" id="PR00758">
    <property type="entry name" value="ARSENICPUMP"/>
</dbReference>
<dbReference type="GO" id="GO:0005886">
    <property type="term" value="C:plasma membrane"/>
    <property type="evidence" value="ECO:0007669"/>
    <property type="project" value="UniProtKB-SubCell"/>
</dbReference>
<feature type="transmembrane region" description="Helical" evidence="8">
    <location>
        <begin position="361"/>
        <end position="382"/>
    </location>
</feature>
<dbReference type="OrthoDB" id="3177666at2"/>
<organism evidence="10 11">
    <name type="scientific">Propionivibrio dicarboxylicus</name>
    <dbReference type="NCBI Taxonomy" id="83767"/>
    <lineage>
        <taxon>Bacteria</taxon>
        <taxon>Pseudomonadati</taxon>
        <taxon>Pseudomonadota</taxon>
        <taxon>Betaproteobacteria</taxon>
        <taxon>Rhodocyclales</taxon>
        <taxon>Rhodocyclaceae</taxon>
        <taxon>Propionivibrio</taxon>
    </lineage>
</organism>
<evidence type="ECO:0000256" key="5">
    <source>
        <dbReference type="ARBA" id="ARBA00022692"/>
    </source>
</evidence>
<dbReference type="RefSeq" id="WP_091939639.1">
    <property type="nucleotide sequence ID" value="NZ_FNCY01000020.1"/>
</dbReference>
<feature type="transmembrane region" description="Helical" evidence="8">
    <location>
        <begin position="281"/>
        <end position="299"/>
    </location>
</feature>
<evidence type="ECO:0000259" key="9">
    <source>
        <dbReference type="Pfam" id="PF03600"/>
    </source>
</evidence>
<feature type="transmembrane region" description="Helical" evidence="8">
    <location>
        <begin position="44"/>
        <end position="61"/>
    </location>
</feature>
<evidence type="ECO:0000313" key="10">
    <source>
        <dbReference type="EMBL" id="SDI50140.1"/>
    </source>
</evidence>
<accession>A0A1G8L4N3</accession>
<feature type="transmembrane region" description="Helical" evidence="8">
    <location>
        <begin position="73"/>
        <end position="95"/>
    </location>
</feature>
<comment type="similarity">
    <text evidence="2">Belongs to the CitM (TC 2.A.11) transporter family.</text>
</comment>
<feature type="transmembrane region" description="Helical" evidence="8">
    <location>
        <begin position="14"/>
        <end position="32"/>
    </location>
</feature>
<keyword evidence="5 8" id="KW-0812">Transmembrane</keyword>
<feature type="transmembrane region" description="Helical" evidence="8">
    <location>
        <begin position="107"/>
        <end position="137"/>
    </location>
</feature>
<comment type="subcellular location">
    <subcellularLocation>
        <location evidence="1">Cell membrane</location>
        <topology evidence="1">Multi-pass membrane protein</topology>
    </subcellularLocation>
</comment>
<keyword evidence="7 8" id="KW-0472">Membrane</keyword>
<evidence type="ECO:0000256" key="6">
    <source>
        <dbReference type="ARBA" id="ARBA00022989"/>
    </source>
</evidence>
<dbReference type="Pfam" id="PF03600">
    <property type="entry name" value="CitMHS"/>
    <property type="match status" value="1"/>
</dbReference>
<keyword evidence="6 8" id="KW-1133">Transmembrane helix</keyword>
<keyword evidence="11" id="KW-1185">Reference proteome</keyword>
<feature type="transmembrane region" description="Helical" evidence="8">
    <location>
        <begin position="394"/>
        <end position="415"/>
    </location>
</feature>
<feature type="transmembrane region" description="Helical" evidence="8">
    <location>
        <begin position="149"/>
        <end position="167"/>
    </location>
</feature>
<dbReference type="Proteomes" id="UP000198607">
    <property type="component" value="Unassembled WGS sequence"/>
</dbReference>
<evidence type="ECO:0000256" key="8">
    <source>
        <dbReference type="SAM" id="Phobius"/>
    </source>
</evidence>
<dbReference type="GO" id="GO:0015105">
    <property type="term" value="F:arsenite transmembrane transporter activity"/>
    <property type="evidence" value="ECO:0007669"/>
    <property type="project" value="InterPro"/>
</dbReference>
<evidence type="ECO:0000256" key="4">
    <source>
        <dbReference type="ARBA" id="ARBA00022475"/>
    </source>
</evidence>
<dbReference type="PANTHER" id="PTHR43302">
    <property type="entry name" value="TRANSPORTER ARSB-RELATED"/>
    <property type="match status" value="1"/>
</dbReference>
<protein>
    <submittedName>
        <fullName evidence="10">Na+/H+ antiporter NhaD</fullName>
    </submittedName>
</protein>
<feature type="transmembrane region" description="Helical" evidence="8">
    <location>
        <begin position="230"/>
        <end position="251"/>
    </location>
</feature>
<name>A0A1G8L4N3_9RHOO</name>
<dbReference type="EMBL" id="FNCY01000020">
    <property type="protein sequence ID" value="SDI50140.1"/>
    <property type="molecule type" value="Genomic_DNA"/>
</dbReference>
<dbReference type="PANTHER" id="PTHR43302:SF5">
    <property type="entry name" value="TRANSPORTER ARSB-RELATED"/>
    <property type="match status" value="1"/>
</dbReference>
<evidence type="ECO:0000256" key="3">
    <source>
        <dbReference type="ARBA" id="ARBA00022448"/>
    </source>
</evidence>
<feature type="domain" description="Citrate transporter-like" evidence="9">
    <location>
        <begin position="27"/>
        <end position="367"/>
    </location>
</feature>